<accession>A0A6C2U998</accession>
<proteinExistence type="predicted"/>
<evidence type="ECO:0000313" key="2">
    <source>
        <dbReference type="EMBL" id="VGO16555.1"/>
    </source>
</evidence>
<dbReference type="GO" id="GO:0090313">
    <property type="term" value="P:regulation of protein targeting to membrane"/>
    <property type="evidence" value="ECO:0007669"/>
    <property type="project" value="TreeGrafter"/>
</dbReference>
<keyword evidence="3" id="KW-1185">Reference proteome</keyword>
<protein>
    <recommendedName>
        <fullName evidence="4">AsmA domain-containing protein</fullName>
    </recommendedName>
</protein>
<dbReference type="PANTHER" id="PTHR30441">
    <property type="entry name" value="DUF748 DOMAIN-CONTAINING PROTEIN"/>
    <property type="match status" value="1"/>
</dbReference>
<feature type="region of interest" description="Disordered" evidence="1">
    <location>
        <begin position="139"/>
        <end position="183"/>
    </location>
</feature>
<evidence type="ECO:0000313" key="3">
    <source>
        <dbReference type="Proteomes" id="UP000366872"/>
    </source>
</evidence>
<dbReference type="PANTHER" id="PTHR30441:SF8">
    <property type="entry name" value="DUF748 DOMAIN-CONTAINING PROTEIN"/>
    <property type="match status" value="1"/>
</dbReference>
<gene>
    <name evidence="2" type="ORF">PDESU_05146</name>
</gene>
<organism evidence="2 3">
    <name type="scientific">Pontiella desulfatans</name>
    <dbReference type="NCBI Taxonomy" id="2750659"/>
    <lineage>
        <taxon>Bacteria</taxon>
        <taxon>Pseudomonadati</taxon>
        <taxon>Kiritimatiellota</taxon>
        <taxon>Kiritimatiellia</taxon>
        <taxon>Kiritimatiellales</taxon>
        <taxon>Pontiellaceae</taxon>
        <taxon>Pontiella</taxon>
    </lineage>
</organism>
<dbReference type="EMBL" id="CAAHFG010000003">
    <property type="protein sequence ID" value="VGO16555.1"/>
    <property type="molecule type" value="Genomic_DNA"/>
</dbReference>
<reference evidence="2 3" key="1">
    <citation type="submission" date="2019-04" db="EMBL/GenBank/DDBJ databases">
        <authorList>
            <person name="Van Vliet M D."/>
        </authorList>
    </citation>
    <scope>NUCLEOTIDE SEQUENCE [LARGE SCALE GENOMIC DNA]</scope>
    <source>
        <strain evidence="2 3">F1</strain>
    </source>
</reference>
<evidence type="ECO:0008006" key="4">
    <source>
        <dbReference type="Google" id="ProtNLM"/>
    </source>
</evidence>
<dbReference type="GO" id="GO:0005886">
    <property type="term" value="C:plasma membrane"/>
    <property type="evidence" value="ECO:0007669"/>
    <property type="project" value="TreeGrafter"/>
</dbReference>
<dbReference type="InterPro" id="IPR052894">
    <property type="entry name" value="AsmA-related"/>
</dbReference>
<dbReference type="Proteomes" id="UP000366872">
    <property type="component" value="Unassembled WGS sequence"/>
</dbReference>
<dbReference type="AlphaFoldDB" id="A0A6C2U998"/>
<sequence>MRALLYRLLPTMKTTLKVLGSVFALGLVILLVFHLVMLHGLTRAMRDVVLPRIKEESGIDARVGRLSINVAGGELILNDVEIRNPEGFLLENLASAERVLVEVDFVSLISKKPIHARNVELDHVLVNVIRNKDGDINLNKLQEGLPMPPSGEPGKKPVPGEGGTPTERLPEPGKPAPGPAESKPLPEMLFDAIVCKATVRYLDFRLNELDIALDLDAKAQGLSTLQDPATPWGHVSIAGSLGDDRTSFITDLKLRIAPLVDLENPSFDLTGKIMEIDPRIMQEIYDDMGIRSAPFGLDPRFQCRNGWFEESSIGFNLRDIELEDKLSKRLGGMGTIGSLKLVVPVQGSLQEPTMDFERALTSAIGGNAISILDAFLKGAVSTETGMQEPPEKMTDAVVEVLGAHVEEIGESETVKKVLKDLADGEPSATNAPSPVSIDTLVDLLGEEVKEIGEDEELKNDLKQLGGWLFGK</sequence>
<evidence type="ECO:0000256" key="1">
    <source>
        <dbReference type="SAM" id="MobiDB-lite"/>
    </source>
</evidence>
<name>A0A6C2U998_PONDE</name>